<evidence type="ECO:0000256" key="1">
    <source>
        <dbReference type="SAM" id="MobiDB-lite"/>
    </source>
</evidence>
<evidence type="ECO:0000313" key="3">
    <source>
        <dbReference type="Proteomes" id="UP000683925"/>
    </source>
</evidence>
<protein>
    <submittedName>
        <fullName evidence="2">Uncharacterized protein</fullName>
    </submittedName>
</protein>
<dbReference type="OMA" id="GRYYWAF"/>
<dbReference type="AlphaFoldDB" id="A0A8S1SQT0"/>
<sequence>MYNINSAPVFSACFKGRYYWAFPVYCLKLQRETQHQVITEMKLEQTEQKQEKENSIQETDNPNPTTNNNSYMYPGQSKNYYKTLGQKVHSFIQNNFDVKELKKDRHIYKFLNVKRQNYNKFHLKELIKSKIGKQVIKIYFGNFLWCSSILEKSRSDITYYLSQNKNIFKRKHKPK</sequence>
<feature type="region of interest" description="Disordered" evidence="1">
    <location>
        <begin position="44"/>
        <end position="72"/>
    </location>
</feature>
<accession>A0A8S1SQT0</accession>
<reference evidence="2" key="1">
    <citation type="submission" date="2021-01" db="EMBL/GenBank/DDBJ databases">
        <authorList>
            <consortium name="Genoscope - CEA"/>
            <person name="William W."/>
        </authorList>
    </citation>
    <scope>NUCLEOTIDE SEQUENCE</scope>
</reference>
<dbReference type="EMBL" id="CAJJDP010000012">
    <property type="protein sequence ID" value="CAD8141719.1"/>
    <property type="molecule type" value="Genomic_DNA"/>
</dbReference>
<evidence type="ECO:0000313" key="2">
    <source>
        <dbReference type="EMBL" id="CAD8141719.1"/>
    </source>
</evidence>
<keyword evidence="3" id="KW-1185">Reference proteome</keyword>
<dbReference type="Proteomes" id="UP000683925">
    <property type="component" value="Unassembled WGS sequence"/>
</dbReference>
<proteinExistence type="predicted"/>
<comment type="caution">
    <text evidence="2">The sequence shown here is derived from an EMBL/GenBank/DDBJ whole genome shotgun (WGS) entry which is preliminary data.</text>
</comment>
<dbReference type="OrthoDB" id="306644at2759"/>
<feature type="compositionally biased region" description="Basic and acidic residues" evidence="1">
    <location>
        <begin position="44"/>
        <end position="55"/>
    </location>
</feature>
<gene>
    <name evidence="2" type="ORF">POCTA_138.1.T0130101</name>
</gene>
<name>A0A8S1SQT0_PAROT</name>
<organism evidence="2 3">
    <name type="scientific">Paramecium octaurelia</name>
    <dbReference type="NCBI Taxonomy" id="43137"/>
    <lineage>
        <taxon>Eukaryota</taxon>
        <taxon>Sar</taxon>
        <taxon>Alveolata</taxon>
        <taxon>Ciliophora</taxon>
        <taxon>Intramacronucleata</taxon>
        <taxon>Oligohymenophorea</taxon>
        <taxon>Peniculida</taxon>
        <taxon>Parameciidae</taxon>
        <taxon>Paramecium</taxon>
    </lineage>
</organism>